<comment type="similarity">
    <text evidence="1">Belongs to the UPF0065 (bug) family.</text>
</comment>
<dbReference type="AlphaFoldDB" id="A0A158M5F2"/>
<proteinExistence type="inferred from homology"/>
<evidence type="ECO:0000256" key="1">
    <source>
        <dbReference type="ARBA" id="ARBA00006987"/>
    </source>
</evidence>
<sequence length="153" mass="16319">MFKREAGVDVLHIPYKGTTAALTGLIGGDVDLMVESLPAAKPHIDSGRVKVIATGSAKGLTGYPEVETVAKYYPGFNATTWVALMTPKGTAPGVLDKLHASTQAVIKTDRLQKLFRENAAEPMVLSRAQSHDYIAGEVAKWKGIIKQGNISAD</sequence>
<dbReference type="InterPro" id="IPR042100">
    <property type="entry name" value="Bug_dom1"/>
</dbReference>
<dbReference type="Pfam" id="PF03401">
    <property type="entry name" value="TctC"/>
    <property type="match status" value="1"/>
</dbReference>
<keyword evidence="2" id="KW-0675">Receptor</keyword>
<dbReference type="STRING" id="35814.BBB42_16120"/>
<dbReference type="Proteomes" id="UP000026682">
    <property type="component" value="Unassembled WGS sequence"/>
</dbReference>
<organism evidence="2 3">
    <name type="scientific">Bordetella holmesii CDC-H585-BH</name>
    <dbReference type="NCBI Taxonomy" id="1331206"/>
    <lineage>
        <taxon>Bacteria</taxon>
        <taxon>Pseudomonadati</taxon>
        <taxon>Pseudomonadota</taxon>
        <taxon>Betaproteobacteria</taxon>
        <taxon>Burkholderiales</taxon>
        <taxon>Alcaligenaceae</taxon>
        <taxon>Bordetella</taxon>
    </lineage>
</organism>
<evidence type="ECO:0000313" key="2">
    <source>
        <dbReference type="EMBL" id="KAK90991.1"/>
    </source>
</evidence>
<dbReference type="PANTHER" id="PTHR42928:SF5">
    <property type="entry name" value="BLR1237 PROTEIN"/>
    <property type="match status" value="1"/>
</dbReference>
<dbReference type="Gene3D" id="3.40.190.150">
    <property type="entry name" value="Bordetella uptake gene, domain 1"/>
    <property type="match status" value="1"/>
</dbReference>
<dbReference type="PANTHER" id="PTHR42928">
    <property type="entry name" value="TRICARBOXYLATE-BINDING PROTEIN"/>
    <property type="match status" value="1"/>
</dbReference>
<dbReference type="InterPro" id="IPR005064">
    <property type="entry name" value="BUG"/>
</dbReference>
<dbReference type="PATRIC" id="fig|1331206.3.peg.1781"/>
<dbReference type="Gene3D" id="3.40.190.10">
    <property type="entry name" value="Periplasmic binding protein-like II"/>
    <property type="match status" value="1"/>
</dbReference>
<comment type="caution">
    <text evidence="2">The sequence shown here is derived from an EMBL/GenBank/DDBJ whole genome shotgun (WGS) entry which is preliminary data.</text>
</comment>
<reference evidence="2 3" key="1">
    <citation type="submission" date="2014-03" db="EMBL/GenBank/DDBJ databases">
        <title>Genome sequence of Bordetella holmseii.</title>
        <authorList>
            <person name="Harvill E."/>
            <person name="Goodfield L.L."/>
            <person name="Ivanov Y."/>
            <person name="Meyer J.A."/>
            <person name="Newth C."/>
            <person name="Cassiday P."/>
            <person name="Tondella M.L."/>
            <person name="Liao P."/>
            <person name="Zimmerman J."/>
            <person name="Meert K."/>
            <person name="Wessel D."/>
            <person name="Berger J."/>
            <person name="Dean J.M."/>
            <person name="Holubkov R."/>
            <person name="Burr J."/>
            <person name="Liu T."/>
            <person name="Brinkac L.M."/>
            <person name="Sanka R."/>
            <person name="Kim M."/>
            <person name="Losada L."/>
        </authorList>
    </citation>
    <scope>NUCLEOTIDE SEQUENCE [LARGE SCALE GENOMIC DNA]</scope>
    <source>
        <strain evidence="2 3">CDC-H585-BH</strain>
    </source>
</reference>
<name>A0A158M5F2_9BORD</name>
<gene>
    <name evidence="2" type="ORF">L497_2636</name>
</gene>
<dbReference type="EMBL" id="JFZZ01000065">
    <property type="protein sequence ID" value="KAK90991.1"/>
    <property type="molecule type" value="Genomic_DNA"/>
</dbReference>
<protein>
    <submittedName>
        <fullName evidence="2">Tripartite tricarboxylate transporter family receptor domain protein</fullName>
    </submittedName>
</protein>
<dbReference type="SUPFAM" id="SSF53850">
    <property type="entry name" value="Periplasmic binding protein-like II"/>
    <property type="match status" value="1"/>
</dbReference>
<accession>A0A158M5F2</accession>
<evidence type="ECO:0000313" key="3">
    <source>
        <dbReference type="Proteomes" id="UP000026682"/>
    </source>
</evidence>